<dbReference type="CDD" id="cd01310">
    <property type="entry name" value="TatD_DNAse"/>
    <property type="match status" value="1"/>
</dbReference>
<reference evidence="4 5" key="1">
    <citation type="submission" date="2019-09" db="EMBL/GenBank/DDBJ databases">
        <title>Genome Sequence of Larkinella sp MA1.</title>
        <authorList>
            <person name="Srinivasan S."/>
        </authorList>
    </citation>
    <scope>NUCLEOTIDE SEQUENCE [LARGE SCALE GENOMIC DNA]</scope>
    <source>
        <strain evidence="4 5">MA1</strain>
    </source>
</reference>
<feature type="binding site" evidence="3">
    <location>
        <position position="122"/>
    </location>
    <ligand>
        <name>a divalent metal cation</name>
        <dbReference type="ChEBI" id="CHEBI:60240"/>
        <label>2</label>
    </ligand>
</feature>
<dbReference type="PANTHER" id="PTHR46124">
    <property type="entry name" value="D-AMINOACYL-TRNA DEACYLASE"/>
    <property type="match status" value="1"/>
</dbReference>
<gene>
    <name evidence="4" type="ORF">F0P93_30445</name>
</gene>
<evidence type="ECO:0000313" key="4">
    <source>
        <dbReference type="EMBL" id="KAA9341157.1"/>
    </source>
</evidence>
<dbReference type="Proteomes" id="UP000326344">
    <property type="component" value="Unassembled WGS sequence"/>
</dbReference>
<dbReference type="InterPro" id="IPR032466">
    <property type="entry name" value="Metal_Hydrolase"/>
</dbReference>
<dbReference type="NCBIfam" id="NF041926">
    <property type="entry name" value="QatD"/>
    <property type="match status" value="1"/>
</dbReference>
<dbReference type="EMBL" id="VTWS01000013">
    <property type="protein sequence ID" value="KAA9341157.1"/>
    <property type="molecule type" value="Genomic_DNA"/>
</dbReference>
<comment type="similarity">
    <text evidence="1">Belongs to the metallo-dependent hydrolases superfamily. TatD-type hydrolase family.</text>
</comment>
<proteinExistence type="inferred from homology"/>
<dbReference type="Pfam" id="PF01026">
    <property type="entry name" value="TatD_DNase"/>
    <property type="match status" value="1"/>
</dbReference>
<evidence type="ECO:0000256" key="3">
    <source>
        <dbReference type="PIRSR" id="PIRSR005902-1"/>
    </source>
</evidence>
<name>A0A5N1J7K1_9BACT</name>
<keyword evidence="5" id="KW-1185">Reference proteome</keyword>
<feature type="binding site" evidence="3">
    <location>
        <position position="10"/>
    </location>
    <ligand>
        <name>a divalent metal cation</name>
        <dbReference type="ChEBI" id="CHEBI:60240"/>
        <label>1</label>
    </ligand>
</feature>
<evidence type="ECO:0000256" key="1">
    <source>
        <dbReference type="ARBA" id="ARBA00009275"/>
    </source>
</evidence>
<dbReference type="RefSeq" id="WP_150881565.1">
    <property type="nucleotide sequence ID" value="NZ_VTWS01000013.1"/>
</dbReference>
<dbReference type="InterPro" id="IPR001130">
    <property type="entry name" value="TatD-like"/>
</dbReference>
<dbReference type="GO" id="GO:0046872">
    <property type="term" value="F:metal ion binding"/>
    <property type="evidence" value="ECO:0007669"/>
    <property type="project" value="UniProtKB-KW"/>
</dbReference>
<dbReference type="SUPFAM" id="SSF51556">
    <property type="entry name" value="Metallo-dependent hydrolases"/>
    <property type="match status" value="1"/>
</dbReference>
<organism evidence="4 5">
    <name type="scientific">Larkinella humicola</name>
    <dbReference type="NCBI Taxonomy" id="2607654"/>
    <lineage>
        <taxon>Bacteria</taxon>
        <taxon>Pseudomonadati</taxon>
        <taxon>Bacteroidota</taxon>
        <taxon>Cytophagia</taxon>
        <taxon>Cytophagales</taxon>
        <taxon>Spirosomataceae</taxon>
        <taxon>Larkinella</taxon>
    </lineage>
</organism>
<feature type="binding site" evidence="3">
    <location>
        <position position="145"/>
    </location>
    <ligand>
        <name>a divalent metal cation</name>
        <dbReference type="ChEBI" id="CHEBI:60240"/>
        <label>2</label>
    </ligand>
</feature>
<dbReference type="PANTHER" id="PTHR46124:SF2">
    <property type="entry name" value="D-AMINOACYL-TRNA DEACYLASE"/>
    <property type="match status" value="1"/>
</dbReference>
<dbReference type="PIRSF" id="PIRSF005902">
    <property type="entry name" value="DNase_TatD"/>
    <property type="match status" value="1"/>
</dbReference>
<evidence type="ECO:0000313" key="5">
    <source>
        <dbReference type="Proteomes" id="UP000326344"/>
    </source>
</evidence>
<dbReference type="InterPro" id="IPR049677">
    <property type="entry name" value="QatD"/>
</dbReference>
<evidence type="ECO:0000256" key="2">
    <source>
        <dbReference type="ARBA" id="ARBA00022801"/>
    </source>
</evidence>
<sequence length="242" mass="27207">MNHLLDTHFHLDLWPRPNISTLIEQSGIYTIAVTNTPSVYFHTEKIAANSKYIRAALGLHPQLASERQRELPIFMQLLPTTRYIGEIGLDDRTCTDFEIQKKLFISIINACADARNKILSIHSRRADKEVIDVIGEQFPGKIILHWFSGSLVMLERGVDAGFYFSVNHAMANSSAGKKLIQAIPSDRLLTESDGPFVESSRQPCSPLSMPSLLQTLVSVRNDLENEVIASNQIFANFRRILS</sequence>
<feature type="binding site" evidence="3">
    <location>
        <position position="193"/>
    </location>
    <ligand>
        <name>a divalent metal cation</name>
        <dbReference type="ChEBI" id="CHEBI:60240"/>
        <label>1</label>
    </ligand>
</feature>
<accession>A0A5N1J7K1</accession>
<protein>
    <submittedName>
        <fullName evidence="4">TatD family deoxyribonuclease</fullName>
    </submittedName>
</protein>
<comment type="caution">
    <text evidence="4">The sequence shown here is derived from an EMBL/GenBank/DDBJ whole genome shotgun (WGS) entry which is preliminary data.</text>
</comment>
<dbReference type="Gene3D" id="3.20.20.140">
    <property type="entry name" value="Metal-dependent hydrolases"/>
    <property type="match status" value="1"/>
</dbReference>
<dbReference type="GO" id="GO:0016788">
    <property type="term" value="F:hydrolase activity, acting on ester bonds"/>
    <property type="evidence" value="ECO:0007669"/>
    <property type="project" value="InterPro"/>
</dbReference>
<dbReference type="InterPro" id="IPR018228">
    <property type="entry name" value="DNase_TatD-rel_CS"/>
</dbReference>
<dbReference type="AlphaFoldDB" id="A0A5N1J7K1"/>
<keyword evidence="2" id="KW-0378">Hydrolase</keyword>
<dbReference type="PROSITE" id="PS01137">
    <property type="entry name" value="TATD_1"/>
    <property type="match status" value="1"/>
</dbReference>
<feature type="binding site" evidence="3">
    <location>
        <position position="86"/>
    </location>
    <ligand>
        <name>a divalent metal cation</name>
        <dbReference type="ChEBI" id="CHEBI:60240"/>
        <label>1</label>
    </ligand>
</feature>
<keyword evidence="3" id="KW-0479">Metal-binding</keyword>
<feature type="binding site" evidence="3">
    <location>
        <position position="8"/>
    </location>
    <ligand>
        <name>a divalent metal cation</name>
        <dbReference type="ChEBI" id="CHEBI:60240"/>
        <label>1</label>
    </ligand>
</feature>